<name>A0A0P1G8L9_9RHOB</name>
<evidence type="ECO:0000313" key="4">
    <source>
        <dbReference type="EMBL" id="CUH77868.1"/>
    </source>
</evidence>
<dbReference type="OrthoDB" id="7522752at2"/>
<accession>A0A0P1G8L9</accession>
<feature type="domain" description="Putative Flp pilus-assembly TadG-like N-terminal" evidence="3">
    <location>
        <begin position="17"/>
        <end position="62"/>
    </location>
</feature>
<reference evidence="4 5" key="1">
    <citation type="submission" date="2015-09" db="EMBL/GenBank/DDBJ databases">
        <authorList>
            <consortium name="Swine Surveillance"/>
        </authorList>
    </citation>
    <scope>NUCLEOTIDE SEQUENCE [LARGE SCALE GENOMIC DNA]</scope>
    <source>
        <strain evidence="4 5">CECT 7648</strain>
    </source>
</reference>
<evidence type="ECO:0000256" key="2">
    <source>
        <dbReference type="SAM" id="Phobius"/>
    </source>
</evidence>
<keyword evidence="2" id="KW-0472">Membrane</keyword>
<proteinExistence type="predicted"/>
<keyword evidence="2" id="KW-0812">Transmembrane</keyword>
<dbReference type="Pfam" id="PF13400">
    <property type="entry name" value="Tad"/>
    <property type="match status" value="1"/>
</dbReference>
<evidence type="ECO:0000259" key="3">
    <source>
        <dbReference type="Pfam" id="PF13400"/>
    </source>
</evidence>
<keyword evidence="5" id="KW-1185">Reference proteome</keyword>
<dbReference type="SUPFAM" id="SSF53300">
    <property type="entry name" value="vWA-like"/>
    <property type="match status" value="1"/>
</dbReference>
<evidence type="ECO:0000256" key="1">
    <source>
        <dbReference type="SAM" id="MobiDB-lite"/>
    </source>
</evidence>
<dbReference type="InterPro" id="IPR036465">
    <property type="entry name" value="vWFA_dom_sf"/>
</dbReference>
<protein>
    <submittedName>
        <fullName evidence="4">Flp pilus assembly protein TadG</fullName>
    </submittedName>
</protein>
<sequence length="621" mass="68434">MRLSRQDITRFAREEDGNVTIFSVFSVMTILTITGAAVDLMRSEAARVKMQATVDRAVLAAADLDQMQAPDTVVRDYVAKSGLAEMLTNVSIETGVNDRVVSATTEGMLETLFLRLAGHDTLTQGALATAEERIANVEVSLVLDISGSMRYNQRMERLKPAAKAFVDKVLTERSQGVTTLNLVPFAGQVNPGDIMFDYFRGERPKLKQNNGWGNGDQDAPGNSLCNNNAENADEGAADPSCADGTATVDNSFFPVWPQAISNVVMYFDTDGDDIFDRAHKIEGFPEDAPRDLDDIMAGAAAYAVNYDPSLYSTTQLLGFSIKGGQEKTRYFTVRGNTNGPASELGPTKNNGKIPGLTFQYPWINYAYWEASYVAQPEVADEQNVNMPSSCIEVYDDEFWTTALPLSDDFVPHFNFWPTDETVMDWGWCPEDDSAIQYYSSDAAQLKTFIDGLRMHDGTGIHIALKYALALLDPMTREAVGHLIDADLVAPEYLGRPIDWHDGETEKYIVLMTDGQITDQYRPVDPDAAINGEVDLQTQGPGSYTVLSDQATNTQQLFRQCDLARQNGVVVFTIAFETNQAAADDMRACASSDSHFFHVQGTEIAEAFDSIARQINNLRLIQ</sequence>
<dbReference type="EMBL" id="CYSE01000003">
    <property type="protein sequence ID" value="CUH77868.1"/>
    <property type="molecule type" value="Genomic_DNA"/>
</dbReference>
<dbReference type="AlphaFoldDB" id="A0A0P1G8L9"/>
<keyword evidence="2" id="KW-1133">Transmembrane helix</keyword>
<dbReference type="RefSeq" id="WP_058247193.1">
    <property type="nucleotide sequence ID" value="NZ_CYSE01000003.1"/>
</dbReference>
<feature type="region of interest" description="Disordered" evidence="1">
    <location>
        <begin position="207"/>
        <end position="241"/>
    </location>
</feature>
<feature type="transmembrane region" description="Helical" evidence="2">
    <location>
        <begin position="20"/>
        <end position="41"/>
    </location>
</feature>
<gene>
    <name evidence="4" type="ORF">TRN7648_01662</name>
</gene>
<dbReference type="STRING" id="441103.TRN7648_01662"/>
<dbReference type="Proteomes" id="UP000054935">
    <property type="component" value="Unassembled WGS sequence"/>
</dbReference>
<evidence type="ECO:0000313" key="5">
    <source>
        <dbReference type="Proteomes" id="UP000054935"/>
    </source>
</evidence>
<dbReference type="InterPro" id="IPR028087">
    <property type="entry name" value="Tad_N"/>
</dbReference>
<dbReference type="Gene3D" id="3.40.50.410">
    <property type="entry name" value="von Willebrand factor, type A domain"/>
    <property type="match status" value="2"/>
</dbReference>
<organism evidence="4 5">
    <name type="scientific">Tropicibacter naphthalenivorans</name>
    <dbReference type="NCBI Taxonomy" id="441103"/>
    <lineage>
        <taxon>Bacteria</taxon>
        <taxon>Pseudomonadati</taxon>
        <taxon>Pseudomonadota</taxon>
        <taxon>Alphaproteobacteria</taxon>
        <taxon>Rhodobacterales</taxon>
        <taxon>Roseobacteraceae</taxon>
        <taxon>Tropicibacter</taxon>
    </lineage>
</organism>